<evidence type="ECO:0000313" key="2">
    <source>
        <dbReference type="Proteomes" id="UP000027195"/>
    </source>
</evidence>
<dbReference type="Proteomes" id="UP000027195">
    <property type="component" value="Unassembled WGS sequence"/>
</dbReference>
<sequence length="447" mass="50668">MAMLTYLNFDVLFAIASHIKTRRSLLSLALTCRTFRDIVIPTFLFECLDLVDGAVEPELIQRVCHRIAADGPAAGVAVRHLAISGSYLEQHDVLPHMQNIQSVFMRLYGMDPLSRPRILTEVSTKINLRHLELHHCCASSLELLRGLRGLHTLALGLSPPLYDVTRESALGNILLNSRDTLTSLTLGPCIWSLDVPSADPADDADLIWPRVQHLNIYATPVDEECPFNLTRCFPSARSFNLVRTQRTWLAREYNRPFVSRLTSLQGAWEDVKYVKDAGANLRNATITERLNKDYNPNEYLSSSLECLNLTLERNSPQEYLGQVAFTCPKMKYLSLSVQVYGMSNFLERLDAAVRFLPGLPLECLCIEWVEYISDNDYPLINEELKGCTKKLAELVSQLLPSLRVLSMEWQDGGVHQQRADDASQFQQISAEDGRDLVDYYKQQWMSV</sequence>
<organism evidence="1 2">
    <name type="scientific">Botryobasidium botryosum (strain FD-172 SS1)</name>
    <dbReference type="NCBI Taxonomy" id="930990"/>
    <lineage>
        <taxon>Eukaryota</taxon>
        <taxon>Fungi</taxon>
        <taxon>Dikarya</taxon>
        <taxon>Basidiomycota</taxon>
        <taxon>Agaricomycotina</taxon>
        <taxon>Agaricomycetes</taxon>
        <taxon>Cantharellales</taxon>
        <taxon>Botryobasidiaceae</taxon>
        <taxon>Botryobasidium</taxon>
    </lineage>
</organism>
<reference evidence="2" key="1">
    <citation type="journal article" date="2014" name="Proc. Natl. Acad. Sci. U.S.A.">
        <title>Extensive sampling of basidiomycete genomes demonstrates inadequacy of the white-rot/brown-rot paradigm for wood decay fungi.</title>
        <authorList>
            <person name="Riley R."/>
            <person name="Salamov A.A."/>
            <person name="Brown D.W."/>
            <person name="Nagy L.G."/>
            <person name="Floudas D."/>
            <person name="Held B.W."/>
            <person name="Levasseur A."/>
            <person name="Lombard V."/>
            <person name="Morin E."/>
            <person name="Otillar R."/>
            <person name="Lindquist E.A."/>
            <person name="Sun H."/>
            <person name="LaButti K.M."/>
            <person name="Schmutz J."/>
            <person name="Jabbour D."/>
            <person name="Luo H."/>
            <person name="Baker S.E."/>
            <person name="Pisabarro A.G."/>
            <person name="Walton J.D."/>
            <person name="Blanchette R.A."/>
            <person name="Henrissat B."/>
            <person name="Martin F."/>
            <person name="Cullen D."/>
            <person name="Hibbett D.S."/>
            <person name="Grigoriev I.V."/>
        </authorList>
    </citation>
    <scope>NUCLEOTIDE SEQUENCE [LARGE SCALE GENOMIC DNA]</scope>
    <source>
        <strain evidence="2">FD-172 SS1</strain>
    </source>
</reference>
<keyword evidence="2" id="KW-1185">Reference proteome</keyword>
<protein>
    <recommendedName>
        <fullName evidence="3">F-box domain-containing protein</fullName>
    </recommendedName>
</protein>
<dbReference type="Gene3D" id="3.80.10.10">
    <property type="entry name" value="Ribonuclease Inhibitor"/>
    <property type="match status" value="1"/>
</dbReference>
<dbReference type="OrthoDB" id="3270296at2759"/>
<evidence type="ECO:0000313" key="1">
    <source>
        <dbReference type="EMBL" id="KDQ13678.1"/>
    </source>
</evidence>
<name>A0A067MD39_BOTB1</name>
<dbReference type="InParanoid" id="A0A067MD39"/>
<dbReference type="HOGENOM" id="CLU_039742_0_0_1"/>
<evidence type="ECO:0008006" key="3">
    <source>
        <dbReference type="Google" id="ProtNLM"/>
    </source>
</evidence>
<dbReference type="SUPFAM" id="SSF52047">
    <property type="entry name" value="RNI-like"/>
    <property type="match status" value="1"/>
</dbReference>
<proteinExistence type="predicted"/>
<gene>
    <name evidence="1" type="ORF">BOTBODRAFT_364976</name>
</gene>
<dbReference type="EMBL" id="KL198042">
    <property type="protein sequence ID" value="KDQ13678.1"/>
    <property type="molecule type" value="Genomic_DNA"/>
</dbReference>
<dbReference type="InterPro" id="IPR032675">
    <property type="entry name" value="LRR_dom_sf"/>
</dbReference>
<accession>A0A067MD39</accession>
<dbReference type="AlphaFoldDB" id="A0A067MD39"/>